<dbReference type="InterPro" id="IPR012337">
    <property type="entry name" value="RNaseH-like_sf"/>
</dbReference>
<gene>
    <name evidence="2" type="ORF">SAMN03080614_101638</name>
</gene>
<dbReference type="InterPro" id="IPR001584">
    <property type="entry name" value="Integrase_cat-core"/>
</dbReference>
<dbReference type="GO" id="GO:0015074">
    <property type="term" value="P:DNA integration"/>
    <property type="evidence" value="ECO:0007669"/>
    <property type="project" value="InterPro"/>
</dbReference>
<dbReference type="STRING" id="1120990.SAMN03080614_101638"/>
<evidence type="ECO:0000259" key="1">
    <source>
        <dbReference type="PROSITE" id="PS50994"/>
    </source>
</evidence>
<organism evidence="2 3">
    <name type="scientific">Anaerobranca gottschalkii DSM 13577</name>
    <dbReference type="NCBI Taxonomy" id="1120990"/>
    <lineage>
        <taxon>Bacteria</taxon>
        <taxon>Bacillati</taxon>
        <taxon>Bacillota</taxon>
        <taxon>Clostridia</taxon>
        <taxon>Eubacteriales</taxon>
        <taxon>Proteinivoracaceae</taxon>
        <taxon>Anaerobranca</taxon>
    </lineage>
</organism>
<dbReference type="GO" id="GO:0003676">
    <property type="term" value="F:nucleic acid binding"/>
    <property type="evidence" value="ECO:0007669"/>
    <property type="project" value="InterPro"/>
</dbReference>
<dbReference type="EMBL" id="FOIF01000016">
    <property type="protein sequence ID" value="SES88407.1"/>
    <property type="molecule type" value="Genomic_DNA"/>
</dbReference>
<dbReference type="Pfam" id="PF00665">
    <property type="entry name" value="rve"/>
    <property type="match status" value="1"/>
</dbReference>
<proteinExistence type="predicted"/>
<keyword evidence="3" id="KW-1185">Reference proteome</keyword>
<dbReference type="RefSeq" id="WP_177159718.1">
    <property type="nucleotide sequence ID" value="NZ_FOIF01000016.1"/>
</dbReference>
<dbReference type="PROSITE" id="PS50994">
    <property type="entry name" value="INTEGRASE"/>
    <property type="match status" value="1"/>
</dbReference>
<dbReference type="Gene3D" id="3.30.420.10">
    <property type="entry name" value="Ribonuclease H-like superfamily/Ribonuclease H"/>
    <property type="match status" value="1"/>
</dbReference>
<reference evidence="3" key="1">
    <citation type="submission" date="2016-10" db="EMBL/GenBank/DDBJ databases">
        <authorList>
            <person name="Varghese N."/>
            <person name="Submissions S."/>
        </authorList>
    </citation>
    <scope>NUCLEOTIDE SEQUENCE [LARGE SCALE GENOMIC DNA]</scope>
    <source>
        <strain evidence="3">DSM 13577</strain>
    </source>
</reference>
<evidence type="ECO:0000313" key="3">
    <source>
        <dbReference type="Proteomes" id="UP000243819"/>
    </source>
</evidence>
<feature type="domain" description="Integrase catalytic" evidence="1">
    <location>
        <begin position="1"/>
        <end position="73"/>
    </location>
</feature>
<name>A0A1I0A2T0_9FIRM</name>
<dbReference type="Proteomes" id="UP000243819">
    <property type="component" value="Unassembled WGS sequence"/>
</dbReference>
<dbReference type="SUPFAM" id="SSF53098">
    <property type="entry name" value="Ribonuclease H-like"/>
    <property type="match status" value="1"/>
</dbReference>
<dbReference type="InterPro" id="IPR036397">
    <property type="entry name" value="RNaseH_sf"/>
</dbReference>
<evidence type="ECO:0000313" key="2">
    <source>
        <dbReference type="EMBL" id="SES88407.1"/>
    </source>
</evidence>
<sequence length="73" mass="8432">MIDVFDRTIIDYYIGLNCKALDACNVLKNTIRKRGLVPGMKIPVIRTDNGPQFTTKIFAETCEKLNIEHERLY</sequence>
<dbReference type="AlphaFoldDB" id="A0A1I0A2T0"/>
<protein>
    <submittedName>
        <fullName evidence="2">Integrase core domain-containing protein</fullName>
    </submittedName>
</protein>
<accession>A0A1I0A2T0</accession>